<dbReference type="GO" id="GO:0055085">
    <property type="term" value="P:transmembrane transport"/>
    <property type="evidence" value="ECO:0007669"/>
    <property type="project" value="InterPro"/>
</dbReference>
<comment type="function">
    <text evidence="10">Interacts with outer membrane receptor proteins that carry out high-affinity binding and energy dependent uptake into the periplasmic space of specific substrates. It could act to transduce energy from the cytoplasmic membrane to specific energy-requiring processes in the outer membrane, resulting in the release into the periplasm of ligands bound by these outer membrane proteins.</text>
</comment>
<reference evidence="13 14" key="1">
    <citation type="submission" date="2019-03" db="EMBL/GenBank/DDBJ databases">
        <title>Genomic Encyclopedia of Type Strains, Phase IV (KMG-IV): sequencing the most valuable type-strain genomes for metagenomic binning, comparative biology and taxonomic classification.</title>
        <authorList>
            <person name="Goeker M."/>
        </authorList>
    </citation>
    <scope>NUCLEOTIDE SEQUENCE [LARGE SCALE GENOMIC DNA]</scope>
    <source>
        <strain evidence="13 14">DSM 13587</strain>
    </source>
</reference>
<dbReference type="GO" id="GO:0015031">
    <property type="term" value="P:protein transport"/>
    <property type="evidence" value="ECO:0007669"/>
    <property type="project" value="UniProtKB-UniRule"/>
</dbReference>
<dbReference type="EMBL" id="SMAO01000007">
    <property type="protein sequence ID" value="TCT19760.1"/>
    <property type="molecule type" value="Genomic_DNA"/>
</dbReference>
<evidence type="ECO:0000256" key="10">
    <source>
        <dbReference type="RuleBase" id="RU362123"/>
    </source>
</evidence>
<keyword evidence="7 10" id="KW-0653">Protein transport</keyword>
<dbReference type="GO" id="GO:0098797">
    <property type="term" value="C:plasma membrane protein complex"/>
    <property type="evidence" value="ECO:0007669"/>
    <property type="project" value="TreeGrafter"/>
</dbReference>
<dbReference type="RefSeq" id="WP_243651666.1">
    <property type="nucleotide sequence ID" value="NZ_SMAO01000007.1"/>
</dbReference>
<feature type="compositionally biased region" description="Basic and acidic residues" evidence="11">
    <location>
        <begin position="168"/>
        <end position="178"/>
    </location>
</feature>
<evidence type="ECO:0000256" key="4">
    <source>
        <dbReference type="ARBA" id="ARBA00022475"/>
    </source>
</evidence>
<dbReference type="AlphaFoldDB" id="A0A4R3MTJ2"/>
<dbReference type="SUPFAM" id="SSF74653">
    <property type="entry name" value="TolA/TonB C-terminal domain"/>
    <property type="match status" value="1"/>
</dbReference>
<evidence type="ECO:0000256" key="3">
    <source>
        <dbReference type="ARBA" id="ARBA00022448"/>
    </source>
</evidence>
<feature type="domain" description="TonB C-terminal" evidence="12">
    <location>
        <begin position="186"/>
        <end position="278"/>
    </location>
</feature>
<accession>A0A4R3MTJ2</accession>
<feature type="compositionally biased region" description="Pro residues" evidence="11">
    <location>
        <begin position="83"/>
        <end position="121"/>
    </location>
</feature>
<dbReference type="PROSITE" id="PS52015">
    <property type="entry name" value="TONB_CTD"/>
    <property type="match status" value="1"/>
</dbReference>
<protein>
    <recommendedName>
        <fullName evidence="10">Protein TonB</fullName>
    </recommendedName>
</protein>
<dbReference type="PANTHER" id="PTHR33446:SF2">
    <property type="entry name" value="PROTEIN TONB"/>
    <property type="match status" value="1"/>
</dbReference>
<dbReference type="GO" id="GO:0015891">
    <property type="term" value="P:siderophore transport"/>
    <property type="evidence" value="ECO:0007669"/>
    <property type="project" value="InterPro"/>
</dbReference>
<dbReference type="InterPro" id="IPR006260">
    <property type="entry name" value="TonB/TolA_C"/>
</dbReference>
<evidence type="ECO:0000256" key="6">
    <source>
        <dbReference type="ARBA" id="ARBA00022692"/>
    </source>
</evidence>
<dbReference type="InterPro" id="IPR051045">
    <property type="entry name" value="TonB-dependent_transducer"/>
</dbReference>
<comment type="subcellular location">
    <subcellularLocation>
        <location evidence="1 10">Cell inner membrane</location>
        <topology evidence="1 10">Single-pass membrane protein</topology>
        <orientation evidence="1 10">Periplasmic side</orientation>
    </subcellularLocation>
</comment>
<evidence type="ECO:0000259" key="12">
    <source>
        <dbReference type="PROSITE" id="PS52015"/>
    </source>
</evidence>
<dbReference type="NCBIfam" id="TIGR01352">
    <property type="entry name" value="tonB_Cterm"/>
    <property type="match status" value="1"/>
</dbReference>
<keyword evidence="9 10" id="KW-0472">Membrane</keyword>
<feature type="compositionally biased region" description="Low complexity" evidence="11">
    <location>
        <begin position="179"/>
        <end position="189"/>
    </location>
</feature>
<keyword evidence="5 10" id="KW-0997">Cell inner membrane</keyword>
<keyword evidence="8 10" id="KW-1133">Transmembrane helix</keyword>
<feature type="transmembrane region" description="Helical" evidence="10">
    <location>
        <begin position="12"/>
        <end position="34"/>
    </location>
</feature>
<comment type="caution">
    <text evidence="13">The sequence shown here is derived from an EMBL/GenBank/DDBJ whole genome shotgun (WGS) entry which is preliminary data.</text>
</comment>
<dbReference type="InterPro" id="IPR037682">
    <property type="entry name" value="TonB_C"/>
</dbReference>
<sequence length="278" mass="28657">MTRVVAPLPSVPLWLAASIAVMAEGALLAGLAIWSPSPEFSSPSTLIEVSLVSLPSLAESAATTDGLASVADPEPEPASAPVATPPPVPEPVAPAPPEPAPPVAVPEPAPKPVVAPELKPQPKPKPKQAAKPQTKPQPASPPRPAPSAQTTRRLARTDQGAANNAPSARRENGTERTAGKGSAGAAASSPVAYLNNPPPDYPGTARRLRQEGTVHLRVLVGAGGQPGEVRLDGSSGVTSLDQAAIRGVKRWRFKPAHRNGQPLAAWVRIPIHFKLKSP</sequence>
<keyword evidence="3 10" id="KW-0813">Transport</keyword>
<evidence type="ECO:0000313" key="13">
    <source>
        <dbReference type="EMBL" id="TCT19760.1"/>
    </source>
</evidence>
<dbReference type="GO" id="GO:0030288">
    <property type="term" value="C:outer membrane-bounded periplasmic space"/>
    <property type="evidence" value="ECO:0007669"/>
    <property type="project" value="InterPro"/>
</dbReference>
<feature type="region of interest" description="Disordered" evidence="11">
    <location>
        <begin position="64"/>
        <end position="209"/>
    </location>
</feature>
<name>A0A4R3MTJ2_9GAMM</name>
<dbReference type="Gene3D" id="3.30.1150.10">
    <property type="match status" value="1"/>
</dbReference>
<evidence type="ECO:0000256" key="7">
    <source>
        <dbReference type="ARBA" id="ARBA00022927"/>
    </source>
</evidence>
<dbReference type="PRINTS" id="PR01374">
    <property type="entry name" value="TONBPROTEIN"/>
</dbReference>
<evidence type="ECO:0000256" key="2">
    <source>
        <dbReference type="ARBA" id="ARBA00006555"/>
    </source>
</evidence>
<dbReference type="PANTHER" id="PTHR33446">
    <property type="entry name" value="PROTEIN TONB-RELATED"/>
    <property type="match status" value="1"/>
</dbReference>
<comment type="similarity">
    <text evidence="2 10">Belongs to the TonB family.</text>
</comment>
<gene>
    <name evidence="13" type="ORF">EDC35_10788</name>
</gene>
<evidence type="ECO:0000256" key="1">
    <source>
        <dbReference type="ARBA" id="ARBA00004383"/>
    </source>
</evidence>
<evidence type="ECO:0000313" key="14">
    <source>
        <dbReference type="Proteomes" id="UP000295717"/>
    </source>
</evidence>
<dbReference type="GO" id="GO:0031992">
    <property type="term" value="F:energy transducer activity"/>
    <property type="evidence" value="ECO:0007669"/>
    <property type="project" value="InterPro"/>
</dbReference>
<organism evidence="13 14">
    <name type="scientific">Thiobaca trueperi</name>
    <dbReference type="NCBI Taxonomy" id="127458"/>
    <lineage>
        <taxon>Bacteria</taxon>
        <taxon>Pseudomonadati</taxon>
        <taxon>Pseudomonadota</taxon>
        <taxon>Gammaproteobacteria</taxon>
        <taxon>Chromatiales</taxon>
        <taxon>Chromatiaceae</taxon>
        <taxon>Thiobaca</taxon>
    </lineage>
</organism>
<evidence type="ECO:0000256" key="5">
    <source>
        <dbReference type="ARBA" id="ARBA00022519"/>
    </source>
</evidence>
<keyword evidence="6 10" id="KW-0812">Transmembrane</keyword>
<keyword evidence="14" id="KW-1185">Reference proteome</keyword>
<evidence type="ECO:0000256" key="11">
    <source>
        <dbReference type="SAM" id="MobiDB-lite"/>
    </source>
</evidence>
<evidence type="ECO:0000256" key="9">
    <source>
        <dbReference type="ARBA" id="ARBA00023136"/>
    </source>
</evidence>
<dbReference type="Pfam" id="PF03544">
    <property type="entry name" value="TonB_C"/>
    <property type="match status" value="1"/>
</dbReference>
<evidence type="ECO:0000256" key="8">
    <source>
        <dbReference type="ARBA" id="ARBA00022989"/>
    </source>
</evidence>
<dbReference type="InterPro" id="IPR003538">
    <property type="entry name" value="TonB"/>
</dbReference>
<keyword evidence="4 10" id="KW-1003">Cell membrane</keyword>
<proteinExistence type="inferred from homology"/>
<dbReference type="Proteomes" id="UP000295717">
    <property type="component" value="Unassembled WGS sequence"/>
</dbReference>
<keyword evidence="10" id="KW-0735">Signal-anchor</keyword>